<dbReference type="GO" id="GO:0009847">
    <property type="term" value="P:spore germination"/>
    <property type="evidence" value="ECO:0007669"/>
    <property type="project" value="InterPro"/>
</dbReference>
<accession>A0A1B1MZG9</accession>
<keyword evidence="2 4" id="KW-0472">Membrane</keyword>
<evidence type="ECO:0000256" key="2">
    <source>
        <dbReference type="ARBA" id="ARBA00023136"/>
    </source>
</evidence>
<protein>
    <submittedName>
        <fullName evidence="5">Spore gernimation protein GerA</fullName>
    </submittedName>
</protein>
<dbReference type="GO" id="GO:0016020">
    <property type="term" value="C:membrane"/>
    <property type="evidence" value="ECO:0007669"/>
    <property type="project" value="InterPro"/>
</dbReference>
<dbReference type="Proteomes" id="UP000092573">
    <property type="component" value="Chromosome"/>
</dbReference>
<dbReference type="OrthoDB" id="1726708at2"/>
<dbReference type="RefSeq" id="WP_068695374.1">
    <property type="nucleotide sequence ID" value="NZ_CP014167.1"/>
</dbReference>
<reference evidence="5 6" key="1">
    <citation type="submission" date="2016-01" db="EMBL/GenBank/DDBJ databases">
        <title>Complete Genome Sequence of Paenibacillus yonginensis DCY84, a novel Plant Growth-Promoting Bacteria with Elicitation of Induced Systemic Resistance.</title>
        <authorList>
            <person name="Kim Y.J."/>
            <person name="Yang D.C."/>
            <person name="Sukweenadhi J."/>
        </authorList>
    </citation>
    <scope>NUCLEOTIDE SEQUENCE [LARGE SCALE GENOMIC DNA]</scope>
    <source>
        <strain evidence="5 6">DCY84</strain>
    </source>
</reference>
<keyword evidence="4" id="KW-0812">Transmembrane</keyword>
<evidence type="ECO:0000256" key="4">
    <source>
        <dbReference type="SAM" id="Phobius"/>
    </source>
</evidence>
<evidence type="ECO:0000313" key="6">
    <source>
        <dbReference type="Proteomes" id="UP000092573"/>
    </source>
</evidence>
<proteinExistence type="inferred from homology"/>
<feature type="transmembrane region" description="Helical" evidence="4">
    <location>
        <begin position="279"/>
        <end position="298"/>
    </location>
</feature>
<feature type="transmembrane region" description="Helical" evidence="4">
    <location>
        <begin position="405"/>
        <end position="429"/>
    </location>
</feature>
<keyword evidence="4" id="KW-1133">Transmembrane helix</keyword>
<dbReference type="PANTHER" id="PTHR22550:SF5">
    <property type="entry name" value="LEUCINE ZIPPER PROTEIN 4"/>
    <property type="match status" value="1"/>
</dbReference>
<dbReference type="InterPro" id="IPR004995">
    <property type="entry name" value="Spore_Ger"/>
</dbReference>
<organism evidence="5 6">
    <name type="scientific">Paenibacillus yonginensis</name>
    <dbReference type="NCBI Taxonomy" id="1462996"/>
    <lineage>
        <taxon>Bacteria</taxon>
        <taxon>Bacillati</taxon>
        <taxon>Bacillota</taxon>
        <taxon>Bacilli</taxon>
        <taxon>Bacillales</taxon>
        <taxon>Paenibacillaceae</taxon>
        <taxon>Paenibacillus</taxon>
    </lineage>
</organism>
<dbReference type="PANTHER" id="PTHR22550">
    <property type="entry name" value="SPORE GERMINATION PROTEIN"/>
    <property type="match status" value="1"/>
</dbReference>
<feature type="transmembrane region" description="Helical" evidence="4">
    <location>
        <begin position="375"/>
        <end position="393"/>
    </location>
</feature>
<dbReference type="PIRSF" id="PIRSF005690">
    <property type="entry name" value="GerBA"/>
    <property type="match status" value="1"/>
</dbReference>
<evidence type="ECO:0000256" key="3">
    <source>
        <dbReference type="SAM" id="MobiDB-lite"/>
    </source>
</evidence>
<dbReference type="KEGG" id="pyg:AWM70_08225"/>
<dbReference type="EMBL" id="CP014167">
    <property type="protein sequence ID" value="ANS74573.1"/>
    <property type="molecule type" value="Genomic_DNA"/>
</dbReference>
<feature type="region of interest" description="Disordered" evidence="3">
    <location>
        <begin position="472"/>
        <end position="492"/>
    </location>
</feature>
<comment type="similarity">
    <text evidence="1">Belongs to the GerABKA family.</text>
</comment>
<keyword evidence="6" id="KW-1185">Reference proteome</keyword>
<gene>
    <name evidence="5" type="ORF">AWM70_08225</name>
</gene>
<evidence type="ECO:0000313" key="5">
    <source>
        <dbReference type="EMBL" id="ANS74573.1"/>
    </source>
</evidence>
<sequence length="492" mass="55597">MTTPMLSDLDQFLHNCSRSSDFLTVPLSFLPSGFKFLYYKTLIDGDKLTKLLEGLQEAARDQAIETLKQLVNSLPSDEIELTKDSARIQEALLKGYLLIRQEKEPHYALVPIPTKKGMRTNNETDIEFSVIGPKVGFVEDLETNLHLIRAQLCTPDLIVKELTIGSVSKSKVVMMYMEGVANSENVAKMSKRLSSIDFDIVFDTSQLDQLISDNSFTPFPLFTTTERRDRVVYALSQGQVAVISEGSPYFITGPSSLFDFFISPEDYYMPWLLGSFFRVIRIFGVIFSLFATALYVAFTTYHYEVIPKELLNRIIYSRQSVPFPPVIEVLFLEATVEFLREAGARLPSRIGQTLGIVGGVVLGQAAVEAAFTSNILIIIVSLSALTSFVTPIYKMSNAIRFLRFPIIILASLWGSLGIVICLIFLLIHLSRLRSLGYPYTVPLFPLRVKDLRDSFIRSSYAQINKRQSYLKPVSSQRYQVPRRKPTTDFDEE</sequence>
<dbReference type="STRING" id="1462996.AWM70_08225"/>
<dbReference type="InterPro" id="IPR050768">
    <property type="entry name" value="UPF0353/GerABKA_families"/>
</dbReference>
<name>A0A1B1MZG9_9BACL</name>
<dbReference type="AlphaFoldDB" id="A0A1B1MZG9"/>
<dbReference type="Pfam" id="PF03323">
    <property type="entry name" value="GerA"/>
    <property type="match status" value="1"/>
</dbReference>
<evidence type="ECO:0000256" key="1">
    <source>
        <dbReference type="ARBA" id="ARBA00005278"/>
    </source>
</evidence>